<organism evidence="1 2">
    <name type="scientific">Falsihalocynthiibacter arcticus</name>
    <dbReference type="NCBI Taxonomy" id="1579316"/>
    <lineage>
        <taxon>Bacteria</taxon>
        <taxon>Pseudomonadati</taxon>
        <taxon>Pseudomonadota</taxon>
        <taxon>Alphaproteobacteria</taxon>
        <taxon>Rhodobacterales</taxon>
        <taxon>Roseobacteraceae</taxon>
        <taxon>Falsihalocynthiibacter</taxon>
    </lineage>
</organism>
<dbReference type="Gene3D" id="3.90.1140.10">
    <property type="entry name" value="Cyclic phosphodiesterase"/>
    <property type="match status" value="1"/>
</dbReference>
<evidence type="ECO:0000313" key="2">
    <source>
        <dbReference type="Proteomes" id="UP000070371"/>
    </source>
</evidence>
<dbReference type="InterPro" id="IPR009389">
    <property type="entry name" value="DUF1045"/>
</dbReference>
<gene>
    <name evidence="1" type="ORF">RC74_02010</name>
</gene>
<evidence type="ECO:0008006" key="3">
    <source>
        <dbReference type="Google" id="ProtNLM"/>
    </source>
</evidence>
<sequence length="239" mass="26110">MKNPKGASPLLFNRYSIFMTPEAGMFADSGAAWLGWDLEKGCAVPHPKASETALRIATQAPRKYGFHGTIKPPFHLAKGTTYESLLSQTKALCAVHAPVEIEALSLTIDKSTLALTPEGNIDHLASLAAAVLQKLDHFRAPLSATELAGRRKANLTPLQETNLKNWGYPYVLDAFKFHITLSGHLPPKDLEHLKTLARTHFAHNLGRPMRFCSLILAGEAGDGRFHALHRLPLSGKIVP</sequence>
<protein>
    <recommendedName>
        <fullName evidence="3">Phosphonate metabolism protein</fullName>
    </recommendedName>
</protein>
<accession>A0A126UW04</accession>
<dbReference type="KEGG" id="hat:RC74_02010"/>
<proteinExistence type="predicted"/>
<dbReference type="Proteomes" id="UP000070371">
    <property type="component" value="Chromosome"/>
</dbReference>
<name>A0A126UW04_9RHOB</name>
<evidence type="ECO:0000313" key="1">
    <source>
        <dbReference type="EMBL" id="AML50204.1"/>
    </source>
</evidence>
<dbReference type="AlphaFoldDB" id="A0A126UW04"/>
<keyword evidence="2" id="KW-1185">Reference proteome</keyword>
<dbReference type="Pfam" id="PF06299">
    <property type="entry name" value="DUF1045"/>
    <property type="match status" value="1"/>
</dbReference>
<dbReference type="PIRSF" id="PIRSF033328">
    <property type="entry name" value="Phest_Mll4975"/>
    <property type="match status" value="1"/>
</dbReference>
<dbReference type="STRING" id="1579316.RC74_02010"/>
<reference evidence="1 2" key="1">
    <citation type="submission" date="2016-02" db="EMBL/GenBank/DDBJ databases">
        <title>Complete genome sequence of Halocynthiibacter arcticus PAMC 20958t from arctic marine sediment.</title>
        <authorList>
            <person name="Lee Y.M."/>
            <person name="Baek K."/>
            <person name="Lee H.K."/>
            <person name="Shin S.C."/>
        </authorList>
    </citation>
    <scope>NUCLEOTIDE SEQUENCE [LARGE SCALE GENOMIC DNA]</scope>
    <source>
        <strain evidence="1">PAMC 20958</strain>
    </source>
</reference>
<dbReference type="EMBL" id="CP014327">
    <property type="protein sequence ID" value="AML50204.1"/>
    <property type="molecule type" value="Genomic_DNA"/>
</dbReference>